<dbReference type="Proteomes" id="UP001482620">
    <property type="component" value="Unassembled WGS sequence"/>
</dbReference>
<proteinExistence type="predicted"/>
<sequence length="112" mass="12544">MIERHNIFKKKKKKERTYYPYSLISQAVISVAEGEAEQVRERICHFLASVLTDCCATGALITIKRAVSHTLFLLLCLLSTAKKQTTCTDTNTDTDAHTQTHTHIHALGRGSN</sequence>
<feature type="compositionally biased region" description="Low complexity" evidence="1">
    <location>
        <begin position="90"/>
        <end position="99"/>
    </location>
</feature>
<gene>
    <name evidence="2" type="ORF">ILYODFUR_010298</name>
</gene>
<accession>A0ABV0THI8</accession>
<evidence type="ECO:0000313" key="3">
    <source>
        <dbReference type="Proteomes" id="UP001482620"/>
    </source>
</evidence>
<dbReference type="EMBL" id="JAHRIQ010035500">
    <property type="protein sequence ID" value="MEQ2232350.1"/>
    <property type="molecule type" value="Genomic_DNA"/>
</dbReference>
<evidence type="ECO:0000313" key="2">
    <source>
        <dbReference type="EMBL" id="MEQ2232350.1"/>
    </source>
</evidence>
<comment type="caution">
    <text evidence="2">The sequence shown here is derived from an EMBL/GenBank/DDBJ whole genome shotgun (WGS) entry which is preliminary data.</text>
</comment>
<name>A0ABV0THI8_9TELE</name>
<reference evidence="2 3" key="1">
    <citation type="submission" date="2021-06" db="EMBL/GenBank/DDBJ databases">
        <authorList>
            <person name="Palmer J.M."/>
        </authorList>
    </citation>
    <scope>NUCLEOTIDE SEQUENCE [LARGE SCALE GENOMIC DNA]</scope>
    <source>
        <strain evidence="3">if_2019</strain>
        <tissue evidence="2">Muscle</tissue>
    </source>
</reference>
<keyword evidence="3" id="KW-1185">Reference proteome</keyword>
<evidence type="ECO:0000256" key="1">
    <source>
        <dbReference type="SAM" id="MobiDB-lite"/>
    </source>
</evidence>
<feature type="region of interest" description="Disordered" evidence="1">
    <location>
        <begin position="90"/>
        <end position="112"/>
    </location>
</feature>
<organism evidence="2 3">
    <name type="scientific">Ilyodon furcidens</name>
    <name type="common">goldbreast splitfin</name>
    <dbReference type="NCBI Taxonomy" id="33524"/>
    <lineage>
        <taxon>Eukaryota</taxon>
        <taxon>Metazoa</taxon>
        <taxon>Chordata</taxon>
        <taxon>Craniata</taxon>
        <taxon>Vertebrata</taxon>
        <taxon>Euteleostomi</taxon>
        <taxon>Actinopterygii</taxon>
        <taxon>Neopterygii</taxon>
        <taxon>Teleostei</taxon>
        <taxon>Neoteleostei</taxon>
        <taxon>Acanthomorphata</taxon>
        <taxon>Ovalentaria</taxon>
        <taxon>Atherinomorphae</taxon>
        <taxon>Cyprinodontiformes</taxon>
        <taxon>Goodeidae</taxon>
        <taxon>Ilyodon</taxon>
    </lineage>
</organism>
<protein>
    <submittedName>
        <fullName evidence="2">Uncharacterized protein</fullName>
    </submittedName>
</protein>